<evidence type="ECO:0000313" key="2">
    <source>
        <dbReference type="Proteomes" id="UP000069940"/>
    </source>
</evidence>
<reference evidence="2" key="1">
    <citation type="journal article" date="2015" name="Proc. Natl. Acad. Sci. U.S.A.">
        <title>Genome sequence of the Asian Tiger mosquito, Aedes albopictus, reveals insights into its biology, genetics, and evolution.</title>
        <authorList>
            <person name="Chen X.G."/>
            <person name="Jiang X."/>
            <person name="Gu J."/>
            <person name="Xu M."/>
            <person name="Wu Y."/>
            <person name="Deng Y."/>
            <person name="Zhang C."/>
            <person name="Bonizzoni M."/>
            <person name="Dermauw W."/>
            <person name="Vontas J."/>
            <person name="Armbruster P."/>
            <person name="Huang X."/>
            <person name="Yang Y."/>
            <person name="Zhang H."/>
            <person name="He W."/>
            <person name="Peng H."/>
            <person name="Liu Y."/>
            <person name="Wu K."/>
            <person name="Chen J."/>
            <person name="Lirakis M."/>
            <person name="Topalis P."/>
            <person name="Van Leeuwen T."/>
            <person name="Hall A.B."/>
            <person name="Jiang X."/>
            <person name="Thorpe C."/>
            <person name="Mueller R.L."/>
            <person name="Sun C."/>
            <person name="Waterhouse R.M."/>
            <person name="Yan G."/>
            <person name="Tu Z.J."/>
            <person name="Fang X."/>
            <person name="James A.A."/>
        </authorList>
    </citation>
    <scope>NUCLEOTIDE SEQUENCE [LARGE SCALE GENOMIC DNA]</scope>
    <source>
        <strain evidence="2">Foshan</strain>
    </source>
</reference>
<dbReference type="GeneID" id="134288194"/>
<dbReference type="EnsemblMetazoa" id="AALFPA23_003536.R3930">
    <property type="protein sequence ID" value="AALFPA23_003536.P3930"/>
    <property type="gene ID" value="AALFPA23_003536"/>
</dbReference>
<evidence type="ECO:0000313" key="1">
    <source>
        <dbReference type="EnsemblMetazoa" id="AALFPA23_003536.P3930"/>
    </source>
</evidence>
<dbReference type="RefSeq" id="XP_062708202.1">
    <property type="nucleotide sequence ID" value="XM_062852218.1"/>
</dbReference>
<dbReference type="Proteomes" id="UP000069940">
    <property type="component" value="Unassembled WGS sequence"/>
</dbReference>
<reference evidence="1" key="2">
    <citation type="submission" date="2025-05" db="UniProtKB">
        <authorList>
            <consortium name="EnsemblMetazoa"/>
        </authorList>
    </citation>
    <scope>IDENTIFICATION</scope>
    <source>
        <strain evidence="1">Foshan</strain>
    </source>
</reference>
<protein>
    <recommendedName>
        <fullName evidence="3">Reverse transcriptase Ty1/copia-type domain-containing protein</fullName>
    </recommendedName>
</protein>
<dbReference type="PANTHER" id="PTHR11439">
    <property type="entry name" value="GAG-POL-RELATED RETROTRANSPOSON"/>
    <property type="match status" value="1"/>
</dbReference>
<organism evidence="1 2">
    <name type="scientific">Aedes albopictus</name>
    <name type="common">Asian tiger mosquito</name>
    <name type="synonym">Stegomyia albopicta</name>
    <dbReference type="NCBI Taxonomy" id="7160"/>
    <lineage>
        <taxon>Eukaryota</taxon>
        <taxon>Metazoa</taxon>
        <taxon>Ecdysozoa</taxon>
        <taxon>Arthropoda</taxon>
        <taxon>Hexapoda</taxon>
        <taxon>Insecta</taxon>
        <taxon>Pterygota</taxon>
        <taxon>Neoptera</taxon>
        <taxon>Endopterygota</taxon>
        <taxon>Diptera</taxon>
        <taxon>Nematocera</taxon>
        <taxon>Culicoidea</taxon>
        <taxon>Culicidae</taxon>
        <taxon>Culicinae</taxon>
        <taxon>Aedini</taxon>
        <taxon>Aedes</taxon>
        <taxon>Stegomyia</taxon>
    </lineage>
</organism>
<proteinExistence type="predicted"/>
<accession>A0ABM1XWH8</accession>
<sequence>MGLQFKRNADSRPLVGFVDADWASDTEDRKSVTGYLFKVYGSTVSWASRKQPTVSMSSSEAEYVALAAAVSEAIWLAGILEDLNCKKPTDPVPIYEDNRGCIGLPG</sequence>
<dbReference type="CDD" id="cd09272">
    <property type="entry name" value="RNase_HI_RT_Ty1"/>
    <property type="match status" value="1"/>
</dbReference>
<keyword evidence="2" id="KW-1185">Reference proteome</keyword>
<name>A0ABM1XWH8_AEDAL</name>
<evidence type="ECO:0008006" key="3">
    <source>
        <dbReference type="Google" id="ProtNLM"/>
    </source>
</evidence>